<dbReference type="EMBL" id="VTXC01000059">
    <property type="protein sequence ID" value="NOH72984.1"/>
    <property type="molecule type" value="Genomic_DNA"/>
</dbReference>
<organism evidence="3 4">
    <name type="scientific">Vibrio pectenicida</name>
    <dbReference type="NCBI Taxonomy" id="62763"/>
    <lineage>
        <taxon>Bacteria</taxon>
        <taxon>Pseudomonadati</taxon>
        <taxon>Pseudomonadota</taxon>
        <taxon>Gammaproteobacteria</taxon>
        <taxon>Vibrionales</taxon>
        <taxon>Vibrionaceae</taxon>
        <taxon>Vibrio</taxon>
    </lineage>
</organism>
<protein>
    <submittedName>
        <fullName evidence="3">DUF262 domain-containing protein</fullName>
    </submittedName>
</protein>
<evidence type="ECO:0000259" key="2">
    <source>
        <dbReference type="Pfam" id="PF07510"/>
    </source>
</evidence>
<sequence length="598" mass="69495">MKVTPEYKSFGELFHESNVFVTPMFQRDYSWEGEQIEQFTNDIKEALDKKLEEQDYQHFFGGIVCAQEEGVGNRKITNALIDGQQRLSTIVMFFSRLNFALKDLECDGDDLTFKGTLQNLMSKYLKYTERKNRESAFHPRLTIGVADNEFFQSVINSCDVESERDSHKLIKSASNELYKFIINDLFINKTVAEALDIVDDIISIFEESFLLIHIITTSVDDAYKLFMVLNDRGLNLTEGELLKAHTLGNYDPENPLVSQMAKDWDYILSHEASKVSDYLRWSATMINGRHITANETLEEFKSGYFEGTLDIEEMAKNVKSLRKSVFKLSLISEAEWPYERSEKYTSFHSTKLEWLIKKLKHTHAMPLILASSYLDERLFQFVINETVKFFIRYKVISNLHASVFSKVYPSLAKSIYEDSDNFNIKSLHETYQKQLDSKDPNDLALETGIRSMYYQRKGDNRPLKYLLITLQENWAWVTDGYKTGPESRLKREDITTVFDFNNTSLEHLYPYSAKPDDASEDMEAIKNSLGNLVLLDLDRNRSNDNKVFEEKRDAFDNTGIGVHKLVFDSENWGNEEAKFLEEKYLACAKRVFCFKRIL</sequence>
<name>A0A7Y4A2L0_9VIBR</name>
<evidence type="ECO:0000259" key="1">
    <source>
        <dbReference type="Pfam" id="PF03235"/>
    </source>
</evidence>
<reference evidence="3 4" key="1">
    <citation type="submission" date="2019-09" db="EMBL/GenBank/DDBJ databases">
        <title>Draft genome sequencing and comparative genomics of hatchery-associated Vibrios.</title>
        <authorList>
            <person name="Kehlet-Delgado H."/>
            <person name="Mueller R.S."/>
        </authorList>
    </citation>
    <scope>NUCLEOTIDE SEQUENCE [LARGE SCALE GENOMIC DNA]</scope>
    <source>
        <strain evidence="3 4">99-46-Y</strain>
    </source>
</reference>
<feature type="domain" description="GmrSD restriction endonucleases N-terminal" evidence="1">
    <location>
        <begin position="11"/>
        <end position="246"/>
    </location>
</feature>
<comment type="caution">
    <text evidence="3">The sequence shown here is derived from an EMBL/GenBank/DDBJ whole genome shotgun (WGS) entry which is preliminary data.</text>
</comment>
<evidence type="ECO:0000313" key="4">
    <source>
        <dbReference type="Proteomes" id="UP000565719"/>
    </source>
</evidence>
<evidence type="ECO:0000313" key="3">
    <source>
        <dbReference type="EMBL" id="NOH72984.1"/>
    </source>
</evidence>
<dbReference type="PANTHER" id="PTHR35149:SF1">
    <property type="entry name" value="DUF5655 DOMAIN-CONTAINING PROTEIN"/>
    <property type="match status" value="1"/>
</dbReference>
<dbReference type="AlphaFoldDB" id="A0A7Y4A2L0"/>
<dbReference type="InterPro" id="IPR004919">
    <property type="entry name" value="GmrSD_N"/>
</dbReference>
<dbReference type="InterPro" id="IPR011089">
    <property type="entry name" value="GmrSD_C"/>
</dbReference>
<dbReference type="RefSeq" id="WP_171362028.1">
    <property type="nucleotide sequence ID" value="NZ_VTXC01000059.1"/>
</dbReference>
<dbReference type="Pfam" id="PF07510">
    <property type="entry name" value="GmrSD_C"/>
    <property type="match status" value="1"/>
</dbReference>
<accession>A0A7Y4A2L0</accession>
<proteinExistence type="predicted"/>
<gene>
    <name evidence="3" type="ORF">F0225_16820</name>
</gene>
<dbReference type="Pfam" id="PF03235">
    <property type="entry name" value="GmrSD_N"/>
    <property type="match status" value="1"/>
</dbReference>
<dbReference type="PANTHER" id="PTHR35149">
    <property type="entry name" value="SLL5132 PROTEIN"/>
    <property type="match status" value="1"/>
</dbReference>
<feature type="domain" description="GmrSD restriction endonucleases C-terminal" evidence="2">
    <location>
        <begin position="490"/>
        <end position="576"/>
    </location>
</feature>
<dbReference type="Proteomes" id="UP000565719">
    <property type="component" value="Unassembled WGS sequence"/>
</dbReference>